<accession>A0A6J4KFZ1</accession>
<sequence>ARTGSRHPCRRVRAVRLGLADDRHPGGQRRRPAAGGPGGRRLGPPARHRGAVRVLRHRAAAVRAAARPRGGRALGRRTALRVVRQRELEHRRRAAGRPALHPL</sequence>
<reference evidence="2" key="1">
    <citation type="submission" date="2020-02" db="EMBL/GenBank/DDBJ databases">
        <authorList>
            <person name="Meier V. D."/>
        </authorList>
    </citation>
    <scope>NUCLEOTIDE SEQUENCE</scope>
    <source>
        <strain evidence="2">AVDCRST_MAG48</strain>
    </source>
</reference>
<gene>
    <name evidence="2" type="ORF">AVDCRST_MAG48-1603</name>
</gene>
<proteinExistence type="predicted"/>
<feature type="non-terminal residue" evidence="2">
    <location>
        <position position="103"/>
    </location>
</feature>
<keyword evidence="2" id="KW-0830">Ubiquinone</keyword>
<keyword evidence="2" id="KW-0560">Oxidoreductase</keyword>
<evidence type="ECO:0000313" key="2">
    <source>
        <dbReference type="EMBL" id="CAA9304681.1"/>
    </source>
</evidence>
<name>A0A6J4KFZ1_9ACTN</name>
<evidence type="ECO:0000256" key="1">
    <source>
        <dbReference type="SAM" id="MobiDB-lite"/>
    </source>
</evidence>
<dbReference type="EC" id="1.6.5.3" evidence="2"/>
<dbReference type="EMBL" id="CADCTS010000232">
    <property type="protein sequence ID" value="CAA9304681.1"/>
    <property type="molecule type" value="Genomic_DNA"/>
</dbReference>
<feature type="non-terminal residue" evidence="2">
    <location>
        <position position="1"/>
    </location>
</feature>
<feature type="compositionally biased region" description="Basic residues" evidence="1">
    <location>
        <begin position="1"/>
        <end position="14"/>
    </location>
</feature>
<protein>
    <submittedName>
        <fullName evidence="2">NADH-ubiquinone oxidoreductase chain L</fullName>
        <ecNumber evidence="2">1.6.5.3</ecNumber>
    </submittedName>
</protein>
<dbReference type="GO" id="GO:0016491">
    <property type="term" value="F:oxidoreductase activity"/>
    <property type="evidence" value="ECO:0007669"/>
    <property type="project" value="UniProtKB-KW"/>
</dbReference>
<organism evidence="2">
    <name type="scientific">uncultured Friedmanniella sp</name>
    <dbReference type="NCBI Taxonomy" id="335381"/>
    <lineage>
        <taxon>Bacteria</taxon>
        <taxon>Bacillati</taxon>
        <taxon>Actinomycetota</taxon>
        <taxon>Actinomycetes</taxon>
        <taxon>Propionibacteriales</taxon>
        <taxon>Nocardioidaceae</taxon>
        <taxon>Friedmanniella</taxon>
        <taxon>environmental samples</taxon>
    </lineage>
</organism>
<dbReference type="AlphaFoldDB" id="A0A6J4KFZ1"/>
<feature type="region of interest" description="Disordered" evidence="1">
    <location>
        <begin position="1"/>
        <end position="48"/>
    </location>
</feature>